<comment type="subcellular location">
    <subcellularLocation>
        <location evidence="2">Mitochondrion intermembrane space</location>
    </subcellularLocation>
</comment>
<sequence length="126" mass="14763">MSGTTPPPATPQTPLPVPAEPMDKTVAPPAPPTPQPQLQPEKEDATNTGKKETEYQKGKEKFNRKFHSEYFDPCQEAADRSLRCLHRNPGDKEFCNDYFQAYRDCKKRWIEEQREEKRKATYWTWF</sequence>
<keyword evidence="3" id="KW-0496">Mitochondrion</keyword>
<dbReference type="EMBL" id="VXIS01000207">
    <property type="protein sequence ID" value="KAA8896773.1"/>
    <property type="molecule type" value="Genomic_DNA"/>
</dbReference>
<dbReference type="AlphaFoldDB" id="A0A5J5ELZ6"/>
<comment type="function">
    <text evidence="1">Required for the assembly of cytochrome c oxidase.</text>
</comment>
<evidence type="ECO:0000313" key="7">
    <source>
        <dbReference type="Proteomes" id="UP000326924"/>
    </source>
</evidence>
<evidence type="ECO:0000256" key="2">
    <source>
        <dbReference type="ARBA" id="ARBA00004569"/>
    </source>
</evidence>
<keyword evidence="4" id="KW-1015">Disulfide bond</keyword>
<keyword evidence="7" id="KW-1185">Reference proteome</keyword>
<dbReference type="SUPFAM" id="SSF47072">
    <property type="entry name" value="Cysteine alpha-hairpin motif"/>
    <property type="match status" value="1"/>
</dbReference>
<dbReference type="PANTHER" id="PTHR46811">
    <property type="entry name" value="COILED-COIL-HELIX-COILED-COIL-HELIX DOMAIN-CONTAINING PROTEIN 7"/>
    <property type="match status" value="1"/>
</dbReference>
<reference evidence="6 7" key="1">
    <citation type="submission" date="2019-09" db="EMBL/GenBank/DDBJ databases">
        <title>Draft genome of the ectomycorrhizal ascomycete Sphaerosporella brunnea.</title>
        <authorList>
            <consortium name="DOE Joint Genome Institute"/>
            <person name="Benucci G.M."/>
            <person name="Marozzi G."/>
            <person name="Antonielli L."/>
            <person name="Sanchez S."/>
            <person name="Marco P."/>
            <person name="Wang X."/>
            <person name="Falini L.B."/>
            <person name="Barry K."/>
            <person name="Haridas S."/>
            <person name="Lipzen A."/>
            <person name="Labutti K."/>
            <person name="Grigoriev I.V."/>
            <person name="Murat C."/>
            <person name="Martin F."/>
            <person name="Albertini E."/>
            <person name="Donnini D."/>
            <person name="Bonito G."/>
        </authorList>
    </citation>
    <scope>NUCLEOTIDE SEQUENCE [LARGE SCALE GENOMIC DNA]</scope>
    <source>
        <strain evidence="6 7">Sb_GMNB300</strain>
    </source>
</reference>
<dbReference type="PANTHER" id="PTHR46811:SF1">
    <property type="entry name" value="COILED-COIL-HELIX-COILED-COIL-HELIX DOMAIN-CONTAINING PROTEIN 7"/>
    <property type="match status" value="1"/>
</dbReference>
<evidence type="ECO:0000256" key="5">
    <source>
        <dbReference type="SAM" id="MobiDB-lite"/>
    </source>
</evidence>
<evidence type="ECO:0000256" key="1">
    <source>
        <dbReference type="ARBA" id="ARBA00003875"/>
    </source>
</evidence>
<accession>A0A5J5ELZ6</accession>
<dbReference type="InterPro" id="IPR009069">
    <property type="entry name" value="Cys_alpha_HP_mot_SF"/>
</dbReference>
<organism evidence="6 7">
    <name type="scientific">Sphaerosporella brunnea</name>
    <dbReference type="NCBI Taxonomy" id="1250544"/>
    <lineage>
        <taxon>Eukaryota</taxon>
        <taxon>Fungi</taxon>
        <taxon>Dikarya</taxon>
        <taxon>Ascomycota</taxon>
        <taxon>Pezizomycotina</taxon>
        <taxon>Pezizomycetes</taxon>
        <taxon>Pezizales</taxon>
        <taxon>Pyronemataceae</taxon>
        <taxon>Sphaerosporella</taxon>
    </lineage>
</organism>
<feature type="compositionally biased region" description="Pro residues" evidence="5">
    <location>
        <begin position="1"/>
        <end position="19"/>
    </location>
</feature>
<proteinExistence type="predicted"/>
<comment type="caution">
    <text evidence="6">The sequence shown here is derived from an EMBL/GenBank/DDBJ whole genome shotgun (WGS) entry which is preliminary data.</text>
</comment>
<dbReference type="PROSITE" id="PS51808">
    <property type="entry name" value="CHCH"/>
    <property type="match status" value="1"/>
</dbReference>
<evidence type="ECO:0008006" key="8">
    <source>
        <dbReference type="Google" id="ProtNLM"/>
    </source>
</evidence>
<dbReference type="GO" id="GO:0005758">
    <property type="term" value="C:mitochondrial intermembrane space"/>
    <property type="evidence" value="ECO:0007669"/>
    <property type="project" value="UniProtKB-SubCell"/>
</dbReference>
<gene>
    <name evidence="6" type="ORF">FN846DRAFT_816951</name>
</gene>
<dbReference type="Proteomes" id="UP000326924">
    <property type="component" value="Unassembled WGS sequence"/>
</dbReference>
<feature type="region of interest" description="Disordered" evidence="5">
    <location>
        <begin position="1"/>
        <end position="62"/>
    </location>
</feature>
<evidence type="ECO:0000313" key="6">
    <source>
        <dbReference type="EMBL" id="KAA8896773.1"/>
    </source>
</evidence>
<feature type="compositionally biased region" description="Basic and acidic residues" evidence="5">
    <location>
        <begin position="40"/>
        <end position="62"/>
    </location>
</feature>
<dbReference type="InterPro" id="IPR051040">
    <property type="entry name" value="COX23"/>
</dbReference>
<dbReference type="InParanoid" id="A0A5J5ELZ6"/>
<evidence type="ECO:0000256" key="3">
    <source>
        <dbReference type="ARBA" id="ARBA00023128"/>
    </source>
</evidence>
<evidence type="ECO:0000256" key="4">
    <source>
        <dbReference type="ARBA" id="ARBA00023157"/>
    </source>
</evidence>
<protein>
    <recommendedName>
        <fullName evidence="8">Cysteine alpha-hairpin motif superfamily</fullName>
    </recommendedName>
</protein>
<dbReference type="GO" id="GO:0033108">
    <property type="term" value="P:mitochondrial respiratory chain complex assembly"/>
    <property type="evidence" value="ECO:0007669"/>
    <property type="project" value="TreeGrafter"/>
</dbReference>
<dbReference type="OrthoDB" id="9971592at2759"/>
<feature type="compositionally biased region" description="Pro residues" evidence="5">
    <location>
        <begin position="28"/>
        <end position="37"/>
    </location>
</feature>
<name>A0A5J5ELZ6_9PEZI</name>